<dbReference type="InterPro" id="IPR018062">
    <property type="entry name" value="HTH_AraC-typ_CS"/>
</dbReference>
<dbReference type="InterPro" id="IPR003313">
    <property type="entry name" value="AraC-bd"/>
</dbReference>
<dbReference type="Gene3D" id="2.60.120.10">
    <property type="entry name" value="Jelly Rolls"/>
    <property type="match status" value="1"/>
</dbReference>
<dbReference type="InterPro" id="IPR014710">
    <property type="entry name" value="RmlC-like_jellyroll"/>
</dbReference>
<organism evidence="7 8">
    <name type="scientific">Saccharibacillus endophyticus</name>
    <dbReference type="NCBI Taxonomy" id="2060666"/>
    <lineage>
        <taxon>Bacteria</taxon>
        <taxon>Bacillati</taxon>
        <taxon>Bacillota</taxon>
        <taxon>Bacilli</taxon>
        <taxon>Bacillales</taxon>
        <taxon>Paenibacillaceae</taxon>
        <taxon>Saccharibacillus</taxon>
    </lineage>
</organism>
<dbReference type="PRINTS" id="PR00032">
    <property type="entry name" value="HTHARAC"/>
</dbReference>
<dbReference type="InterPro" id="IPR050204">
    <property type="entry name" value="AraC_XylS_family_regulators"/>
</dbReference>
<gene>
    <name evidence="7" type="ORF">GCM10007362_19690</name>
</gene>
<evidence type="ECO:0000259" key="6">
    <source>
        <dbReference type="PROSITE" id="PS01124"/>
    </source>
</evidence>
<keyword evidence="1" id="KW-0805">Transcription regulation</keyword>
<dbReference type="SUPFAM" id="SSF51215">
    <property type="entry name" value="Regulatory protein AraC"/>
    <property type="match status" value="1"/>
</dbReference>
<protein>
    <recommendedName>
        <fullName evidence="6">HTH araC/xylS-type domain-containing protein</fullName>
    </recommendedName>
</protein>
<evidence type="ECO:0000313" key="7">
    <source>
        <dbReference type="EMBL" id="GGH76838.1"/>
    </source>
</evidence>
<keyword evidence="8" id="KW-1185">Reference proteome</keyword>
<evidence type="ECO:0000256" key="3">
    <source>
        <dbReference type="ARBA" id="ARBA00023159"/>
    </source>
</evidence>
<evidence type="ECO:0000256" key="2">
    <source>
        <dbReference type="ARBA" id="ARBA00023125"/>
    </source>
</evidence>
<dbReference type="InterPro" id="IPR037923">
    <property type="entry name" value="HTH-like"/>
</dbReference>
<feature type="compositionally biased region" description="Basic and acidic residues" evidence="5">
    <location>
        <begin position="1"/>
        <end position="37"/>
    </location>
</feature>
<reference evidence="8" key="1">
    <citation type="journal article" date="2019" name="Int. J. Syst. Evol. Microbiol.">
        <title>The Global Catalogue of Microorganisms (GCM) 10K type strain sequencing project: providing services to taxonomists for standard genome sequencing and annotation.</title>
        <authorList>
            <consortium name="The Broad Institute Genomics Platform"/>
            <consortium name="The Broad Institute Genome Sequencing Center for Infectious Disease"/>
            <person name="Wu L."/>
            <person name="Ma J."/>
        </authorList>
    </citation>
    <scope>NUCLEOTIDE SEQUENCE [LARGE SCALE GENOMIC DNA]</scope>
    <source>
        <strain evidence="8">CCM 8702</strain>
    </source>
</reference>
<proteinExistence type="predicted"/>
<dbReference type="PROSITE" id="PS01124">
    <property type="entry name" value="HTH_ARAC_FAMILY_2"/>
    <property type="match status" value="1"/>
</dbReference>
<keyword evidence="4" id="KW-0804">Transcription</keyword>
<dbReference type="InterPro" id="IPR018060">
    <property type="entry name" value="HTH_AraC"/>
</dbReference>
<name>A0ABQ1ZTV2_9BACL</name>
<dbReference type="Pfam" id="PF02311">
    <property type="entry name" value="AraC_binding"/>
    <property type="match status" value="1"/>
</dbReference>
<dbReference type="PROSITE" id="PS00041">
    <property type="entry name" value="HTH_ARAC_FAMILY_1"/>
    <property type="match status" value="1"/>
</dbReference>
<evidence type="ECO:0000256" key="5">
    <source>
        <dbReference type="SAM" id="MobiDB-lite"/>
    </source>
</evidence>
<dbReference type="RefSeq" id="WP_172242902.1">
    <property type="nucleotide sequence ID" value="NZ_BMDD01000002.1"/>
</dbReference>
<dbReference type="InterPro" id="IPR009057">
    <property type="entry name" value="Homeodomain-like_sf"/>
</dbReference>
<evidence type="ECO:0000313" key="8">
    <source>
        <dbReference type="Proteomes" id="UP000605427"/>
    </source>
</evidence>
<keyword evidence="3" id="KW-0010">Activator</keyword>
<dbReference type="Gene3D" id="1.10.10.60">
    <property type="entry name" value="Homeodomain-like"/>
    <property type="match status" value="2"/>
</dbReference>
<dbReference type="Pfam" id="PF12833">
    <property type="entry name" value="HTH_18"/>
    <property type="match status" value="1"/>
</dbReference>
<dbReference type="PANTHER" id="PTHR46796">
    <property type="entry name" value="HTH-TYPE TRANSCRIPTIONAL ACTIVATOR RHAS-RELATED"/>
    <property type="match status" value="1"/>
</dbReference>
<accession>A0ABQ1ZTV2</accession>
<dbReference type="SUPFAM" id="SSF46689">
    <property type="entry name" value="Homeodomain-like"/>
    <property type="match status" value="2"/>
</dbReference>
<feature type="region of interest" description="Disordered" evidence="5">
    <location>
        <begin position="1"/>
        <end position="57"/>
    </location>
</feature>
<feature type="domain" description="HTH araC/xylS-type" evidence="6">
    <location>
        <begin position="235"/>
        <end position="331"/>
    </location>
</feature>
<dbReference type="SMART" id="SM00342">
    <property type="entry name" value="HTH_ARAC"/>
    <property type="match status" value="1"/>
</dbReference>
<dbReference type="Proteomes" id="UP000605427">
    <property type="component" value="Unassembled WGS sequence"/>
</dbReference>
<dbReference type="EMBL" id="BMDD01000002">
    <property type="protein sequence ID" value="GGH76838.1"/>
    <property type="molecule type" value="Genomic_DNA"/>
</dbReference>
<evidence type="ECO:0000256" key="1">
    <source>
        <dbReference type="ARBA" id="ARBA00023015"/>
    </source>
</evidence>
<keyword evidence="2" id="KW-0238">DNA-binding</keyword>
<evidence type="ECO:0000256" key="4">
    <source>
        <dbReference type="ARBA" id="ARBA00023163"/>
    </source>
</evidence>
<sequence length="331" mass="37091">MGKHDEGATIHAWIEENKAAADKTERSDADGRSEPERSSGSSRQLADPSSWRREHTDIPDRTFPLNVFHIRESDPDMFCIPPHWHEHLEWVVVLKGRFSVQIGATFRELESGSCLFVNTAELHSAFPLERGSELYALVFGEALLRNHALDHTETRYIRPMLEGRLGLPSFYEGQGAAGIRERLLEVVREHRDARPGFELLVKAGLLGVLGLALRQSETPEEHAAKSGRHAESAVYPLLLHLSEHFREPIGVREAAKICCITPTYFCHAFKRTTGKTLSEYVNTLRVHEAESLLRGSGRSVQEVARLVGYGDPGYFARVFKKFKGVAPSSLS</sequence>
<dbReference type="InterPro" id="IPR020449">
    <property type="entry name" value="Tscrpt_reg_AraC-type_HTH"/>
</dbReference>
<comment type="caution">
    <text evidence="7">The sequence shown here is derived from an EMBL/GenBank/DDBJ whole genome shotgun (WGS) entry which is preliminary data.</text>
</comment>